<dbReference type="Gene3D" id="2.60.40.10">
    <property type="entry name" value="Immunoglobulins"/>
    <property type="match status" value="3"/>
</dbReference>
<dbReference type="Pfam" id="PF00703">
    <property type="entry name" value="Glyco_hydro_2"/>
    <property type="match status" value="1"/>
</dbReference>
<evidence type="ECO:0000256" key="2">
    <source>
        <dbReference type="ARBA" id="ARBA00004371"/>
    </source>
</evidence>
<dbReference type="Gene3D" id="3.20.20.80">
    <property type="entry name" value="Glycosidases"/>
    <property type="match status" value="1"/>
</dbReference>
<keyword evidence="12" id="KW-0326">Glycosidase</keyword>
<gene>
    <name evidence="20" type="ORF">SAMN06265379_108105</name>
</gene>
<accession>A0A521EBL8</accession>
<evidence type="ECO:0000256" key="15">
    <source>
        <dbReference type="ARBA" id="ARBA00041614"/>
    </source>
</evidence>
<dbReference type="InterPro" id="IPR008979">
    <property type="entry name" value="Galactose-bd-like_sf"/>
</dbReference>
<evidence type="ECO:0000256" key="8">
    <source>
        <dbReference type="ARBA" id="ARBA00022729"/>
    </source>
</evidence>
<dbReference type="InterPro" id="IPR054593">
    <property type="entry name" value="Beta-mannosidase-like_N2"/>
</dbReference>
<evidence type="ECO:0000313" key="21">
    <source>
        <dbReference type="Proteomes" id="UP000319040"/>
    </source>
</evidence>
<evidence type="ECO:0000259" key="18">
    <source>
        <dbReference type="Pfam" id="PF17786"/>
    </source>
</evidence>
<keyword evidence="9" id="KW-0378">Hydrolase</keyword>
<protein>
    <recommendedName>
        <fullName evidence="14">Beta-mannosidase B</fullName>
        <ecNumber evidence="6">3.2.1.25</ecNumber>
    </recommendedName>
    <alternativeName>
        <fullName evidence="15">Mannanase B</fullName>
    </alternativeName>
</protein>
<dbReference type="InterPro" id="IPR050887">
    <property type="entry name" value="Beta-mannosidase_GH2"/>
</dbReference>
<comment type="subunit">
    <text evidence="5">Homodimer.</text>
</comment>
<feature type="domain" description="Beta-mannosidase-like galactose-binding" evidence="19">
    <location>
        <begin position="37"/>
        <end position="215"/>
    </location>
</feature>
<keyword evidence="7" id="KW-0964">Secreted</keyword>
<dbReference type="EC" id="3.2.1.25" evidence="6"/>
<dbReference type="Pfam" id="PF17786">
    <property type="entry name" value="Mannosidase_ig"/>
    <property type="match status" value="1"/>
</dbReference>
<dbReference type="GO" id="GO:0005576">
    <property type="term" value="C:extracellular region"/>
    <property type="evidence" value="ECO:0007669"/>
    <property type="project" value="UniProtKB-SubCell"/>
</dbReference>
<dbReference type="GO" id="GO:0005764">
    <property type="term" value="C:lysosome"/>
    <property type="evidence" value="ECO:0007669"/>
    <property type="project" value="UniProtKB-SubCell"/>
</dbReference>
<feature type="domain" description="Mannosidase Ig/CBM-like" evidence="18">
    <location>
        <begin position="689"/>
        <end position="776"/>
    </location>
</feature>
<dbReference type="GO" id="GO:0006516">
    <property type="term" value="P:glycoprotein catabolic process"/>
    <property type="evidence" value="ECO:0007669"/>
    <property type="project" value="TreeGrafter"/>
</dbReference>
<feature type="domain" description="Glycoside hydrolase family 2 immunoglobulin-like beta-sandwich" evidence="16">
    <location>
        <begin position="226"/>
        <end position="329"/>
    </location>
</feature>
<reference evidence="20 21" key="1">
    <citation type="submission" date="2017-05" db="EMBL/GenBank/DDBJ databases">
        <authorList>
            <person name="Varghese N."/>
            <person name="Submissions S."/>
        </authorList>
    </citation>
    <scope>NUCLEOTIDE SEQUENCE [LARGE SCALE GENOMIC DNA]</scope>
    <source>
        <strain evidence="20 21">DSM 27040</strain>
    </source>
</reference>
<organism evidence="20 21">
    <name type="scientific">Saccharicrinis carchari</name>
    <dbReference type="NCBI Taxonomy" id="1168039"/>
    <lineage>
        <taxon>Bacteria</taxon>
        <taxon>Pseudomonadati</taxon>
        <taxon>Bacteroidota</taxon>
        <taxon>Bacteroidia</taxon>
        <taxon>Marinilabiliales</taxon>
        <taxon>Marinilabiliaceae</taxon>
        <taxon>Saccharicrinis</taxon>
    </lineage>
</organism>
<feature type="domain" description="Beta-mannosidase Ig-fold" evidence="17">
    <location>
        <begin position="780"/>
        <end position="858"/>
    </location>
</feature>
<dbReference type="PROSITE" id="PS51257">
    <property type="entry name" value="PROKAR_LIPOPROTEIN"/>
    <property type="match status" value="1"/>
</dbReference>
<evidence type="ECO:0000259" key="19">
    <source>
        <dbReference type="Pfam" id="PF22666"/>
    </source>
</evidence>
<dbReference type="EMBL" id="FXTB01000008">
    <property type="protein sequence ID" value="SMO81307.1"/>
    <property type="molecule type" value="Genomic_DNA"/>
</dbReference>
<dbReference type="Gene3D" id="2.60.120.260">
    <property type="entry name" value="Galactose-binding domain-like"/>
    <property type="match status" value="1"/>
</dbReference>
<evidence type="ECO:0000256" key="6">
    <source>
        <dbReference type="ARBA" id="ARBA00012754"/>
    </source>
</evidence>
<evidence type="ECO:0000259" key="16">
    <source>
        <dbReference type="Pfam" id="PF00703"/>
    </source>
</evidence>
<comment type="subcellular location">
    <subcellularLocation>
        <location evidence="2">Lysosome</location>
    </subcellularLocation>
    <subcellularLocation>
        <location evidence="3">Secreted</location>
    </subcellularLocation>
</comment>
<proteinExistence type="inferred from homology"/>
<name>A0A521EBL8_SACCC</name>
<dbReference type="PANTHER" id="PTHR43730">
    <property type="entry name" value="BETA-MANNOSIDASE"/>
    <property type="match status" value="1"/>
</dbReference>
<dbReference type="GO" id="GO:0004567">
    <property type="term" value="F:beta-mannosidase activity"/>
    <property type="evidence" value="ECO:0007669"/>
    <property type="project" value="UniProtKB-EC"/>
</dbReference>
<dbReference type="InterPro" id="IPR041447">
    <property type="entry name" value="Mannosidase_ig"/>
</dbReference>
<dbReference type="SUPFAM" id="SSF49303">
    <property type="entry name" value="beta-Galactosidase/glucuronidase domain"/>
    <property type="match status" value="3"/>
</dbReference>
<dbReference type="InterPro" id="IPR017853">
    <property type="entry name" value="GH"/>
</dbReference>
<dbReference type="FunFam" id="3.20.20.80:FF:000050">
    <property type="entry name" value="Beta-mannosidase B"/>
    <property type="match status" value="1"/>
</dbReference>
<dbReference type="AlphaFoldDB" id="A0A521EBL8"/>
<dbReference type="InterPro" id="IPR041625">
    <property type="entry name" value="Beta-mannosidase_Ig"/>
</dbReference>
<evidence type="ECO:0000256" key="11">
    <source>
        <dbReference type="ARBA" id="ARBA00023228"/>
    </source>
</evidence>
<dbReference type="SUPFAM" id="SSF49785">
    <property type="entry name" value="Galactose-binding domain-like"/>
    <property type="match status" value="1"/>
</dbReference>
<evidence type="ECO:0000256" key="7">
    <source>
        <dbReference type="ARBA" id="ARBA00022525"/>
    </source>
</evidence>
<dbReference type="Pfam" id="PF22666">
    <property type="entry name" value="Glyco_hydro_2_N2"/>
    <property type="match status" value="1"/>
</dbReference>
<dbReference type="Pfam" id="PF17753">
    <property type="entry name" value="Ig_mannosidase"/>
    <property type="match status" value="1"/>
</dbReference>
<evidence type="ECO:0000256" key="4">
    <source>
        <dbReference type="ARBA" id="ARBA00004740"/>
    </source>
</evidence>
<dbReference type="PANTHER" id="PTHR43730:SF1">
    <property type="entry name" value="BETA-MANNOSIDASE"/>
    <property type="match status" value="1"/>
</dbReference>
<comment type="similarity">
    <text evidence="13">Belongs to the glycosyl hydrolase 2 family. Beta-mannosidase B subfamily.</text>
</comment>
<evidence type="ECO:0000256" key="10">
    <source>
        <dbReference type="ARBA" id="ARBA00023180"/>
    </source>
</evidence>
<comment type="catalytic activity">
    <reaction evidence="1">
        <text>Hydrolysis of terminal, non-reducing beta-D-mannose residues in beta-D-mannosides.</text>
        <dbReference type="EC" id="3.2.1.25"/>
    </reaction>
</comment>
<keyword evidence="10" id="KW-0325">Glycoprotein</keyword>
<evidence type="ECO:0000256" key="9">
    <source>
        <dbReference type="ARBA" id="ARBA00022801"/>
    </source>
</evidence>
<evidence type="ECO:0000256" key="12">
    <source>
        <dbReference type="ARBA" id="ARBA00023295"/>
    </source>
</evidence>
<evidence type="ECO:0000256" key="13">
    <source>
        <dbReference type="ARBA" id="ARBA00038429"/>
    </source>
</evidence>
<evidence type="ECO:0000259" key="17">
    <source>
        <dbReference type="Pfam" id="PF17753"/>
    </source>
</evidence>
<sequence>MKKLTPLMLAGFITALISCSTSTDKPLVHTMEIKDNWKFAQADAEEWMNASVPGCVHTDLMANGKIEDPFYRLNEHDVQWVDKKDWVYQTKVNITEEWLGKDRIELDFKGLDTHADVYLNGEKILVADNMFRGWTVDVKQYLNPGDNELKIYFHSPIKVGLEKYDNYPHVVHSSPNDLAEIGQVPGNKWVSPHIRKAQSHFGWDWGPRLVTSGIWLPIYLNAWDAARINDLRIVQNNIATDKATLTAEFEVEAEAEGKADLQINVDGNQVAARQVQLQKGIKTYAVDFEIVNPELWWSNGLGEAHLYDVAGKLVTNNAYDEVMHKTGLRTIEVVREKDEHGTSLYVELNGHPVFMKGANTIPLDAFLDRATPEKYEKMILTAKESNHNMLRVWGGGIYEKEIFYDLCDKHGMLVWQDFMFACNMYPGHPEFLESVRHEAEYNIKRLRNHPSVALWCGNNEVLIAWLRWGWKREVEKEDPEGAKAQWKAYKDIFLDVLPKAVSEYDPQRFYWASSPQSGDTIGPDLINGDDHYWGVWWGKEPFENYHTKISRFMSEYGFQSFPEMRTIRRYAEPEDYDIFSDVMKSHQRSSIGNETIELYMLRDYRKPKDFESFIYVGQVLQAEGMKQGMEGHRIAMPFNMGSLYWQLNDCWPVASWSSTDYYQNWKAMQYFSKKAFAQELVAPRVMNDTLEVHVISDRLSDFEANLNLKISDFNGKVLWTKDLPIRVAANSSDCAFKQELKTFLKNLNTKEVLLQTSLSEAGKVLSENKYYFEPVKRLNLPTPDVKVSIAAGDDMYTLELTTDVLAKNVFVAYEEGTGFFSDNYFDLMPGETKTITFTPDASVKEFESKLTIRTIRDTY</sequence>
<dbReference type="InterPro" id="IPR013783">
    <property type="entry name" value="Ig-like_fold"/>
</dbReference>
<keyword evidence="8" id="KW-0732">Signal</keyword>
<dbReference type="InterPro" id="IPR036156">
    <property type="entry name" value="Beta-gal/glucu_dom_sf"/>
</dbReference>
<evidence type="ECO:0000313" key="20">
    <source>
        <dbReference type="EMBL" id="SMO81307.1"/>
    </source>
</evidence>
<dbReference type="FunFam" id="2.60.120.260:FF:000060">
    <property type="entry name" value="Probable beta-mannosidase"/>
    <property type="match status" value="1"/>
</dbReference>
<dbReference type="InterPro" id="IPR006102">
    <property type="entry name" value="Ig-like_GH2"/>
</dbReference>
<evidence type="ECO:0000256" key="3">
    <source>
        <dbReference type="ARBA" id="ARBA00004613"/>
    </source>
</evidence>
<keyword evidence="11" id="KW-0458">Lysosome</keyword>
<dbReference type="SUPFAM" id="SSF51445">
    <property type="entry name" value="(Trans)glycosidases"/>
    <property type="match status" value="1"/>
</dbReference>
<evidence type="ECO:0000256" key="14">
    <source>
        <dbReference type="ARBA" id="ARBA00041069"/>
    </source>
</evidence>
<evidence type="ECO:0000256" key="5">
    <source>
        <dbReference type="ARBA" id="ARBA00011738"/>
    </source>
</evidence>
<dbReference type="Proteomes" id="UP000319040">
    <property type="component" value="Unassembled WGS sequence"/>
</dbReference>
<evidence type="ECO:0000256" key="1">
    <source>
        <dbReference type="ARBA" id="ARBA00000829"/>
    </source>
</evidence>
<keyword evidence="21" id="KW-1185">Reference proteome</keyword>
<dbReference type="GO" id="GO:0005975">
    <property type="term" value="P:carbohydrate metabolic process"/>
    <property type="evidence" value="ECO:0007669"/>
    <property type="project" value="InterPro"/>
</dbReference>
<comment type="pathway">
    <text evidence="4">Glycan metabolism; N-glycan degradation.</text>
</comment>